<accession>A0A4P9XSX5</accession>
<evidence type="ECO:0000256" key="3">
    <source>
        <dbReference type="ARBA" id="ARBA00022645"/>
    </source>
</evidence>
<evidence type="ECO:0000259" key="11">
    <source>
        <dbReference type="PROSITE" id="PS52035"/>
    </source>
</evidence>
<dbReference type="GO" id="GO:0008270">
    <property type="term" value="F:zinc ion binding"/>
    <property type="evidence" value="ECO:0007669"/>
    <property type="project" value="InterPro"/>
</dbReference>
<dbReference type="InterPro" id="IPR057246">
    <property type="entry name" value="CARBOXYPEPT_ZN_1"/>
</dbReference>
<reference evidence="13" key="1">
    <citation type="journal article" date="2018" name="Nat. Microbiol.">
        <title>Leveraging single-cell genomics to expand the fungal tree of life.</title>
        <authorList>
            <person name="Ahrendt S.R."/>
            <person name="Quandt C.A."/>
            <person name="Ciobanu D."/>
            <person name="Clum A."/>
            <person name="Salamov A."/>
            <person name="Andreopoulos B."/>
            <person name="Cheng J.F."/>
            <person name="Woyke T."/>
            <person name="Pelin A."/>
            <person name="Henrissat B."/>
            <person name="Reynolds N.K."/>
            <person name="Benny G.L."/>
            <person name="Smith M.E."/>
            <person name="James T.Y."/>
            <person name="Grigoriev I.V."/>
        </authorList>
    </citation>
    <scope>NUCLEOTIDE SEQUENCE [LARGE SCALE GENOMIC DNA]</scope>
    <source>
        <strain evidence="13">RSA 1356</strain>
    </source>
</reference>
<dbReference type="AlphaFoldDB" id="A0A4P9XSX5"/>
<feature type="non-terminal residue" evidence="12">
    <location>
        <position position="375"/>
    </location>
</feature>
<evidence type="ECO:0000256" key="10">
    <source>
        <dbReference type="PROSITE-ProRule" id="PRU01379"/>
    </source>
</evidence>
<keyword evidence="13" id="KW-1185">Reference proteome</keyword>
<evidence type="ECO:0000256" key="8">
    <source>
        <dbReference type="ARBA" id="ARBA00022833"/>
    </source>
</evidence>
<evidence type="ECO:0000256" key="9">
    <source>
        <dbReference type="ARBA" id="ARBA00023049"/>
    </source>
</evidence>
<evidence type="ECO:0000256" key="6">
    <source>
        <dbReference type="ARBA" id="ARBA00022729"/>
    </source>
</evidence>
<proteinExistence type="inferred from homology"/>
<comment type="similarity">
    <text evidence="2 10">Belongs to the peptidase M14 family.</text>
</comment>
<dbReference type="SMART" id="SM00631">
    <property type="entry name" value="Zn_pept"/>
    <property type="match status" value="1"/>
</dbReference>
<dbReference type="EMBL" id="KZ992530">
    <property type="protein sequence ID" value="RKP09226.1"/>
    <property type="molecule type" value="Genomic_DNA"/>
</dbReference>
<dbReference type="PROSITE" id="PS52035">
    <property type="entry name" value="PEPTIDASE_M14"/>
    <property type="match status" value="1"/>
</dbReference>
<evidence type="ECO:0000256" key="5">
    <source>
        <dbReference type="ARBA" id="ARBA00022723"/>
    </source>
</evidence>
<feature type="domain" description="Peptidase M14" evidence="11">
    <location>
        <begin position="64"/>
        <end position="374"/>
    </location>
</feature>
<organism evidence="12 13">
    <name type="scientific">Thamnocephalis sphaerospora</name>
    <dbReference type="NCBI Taxonomy" id="78915"/>
    <lineage>
        <taxon>Eukaryota</taxon>
        <taxon>Fungi</taxon>
        <taxon>Fungi incertae sedis</taxon>
        <taxon>Zoopagomycota</taxon>
        <taxon>Zoopagomycotina</taxon>
        <taxon>Zoopagomycetes</taxon>
        <taxon>Zoopagales</taxon>
        <taxon>Sigmoideomycetaceae</taxon>
        <taxon>Thamnocephalis</taxon>
    </lineage>
</organism>
<dbReference type="GO" id="GO:0006508">
    <property type="term" value="P:proteolysis"/>
    <property type="evidence" value="ECO:0007669"/>
    <property type="project" value="UniProtKB-KW"/>
</dbReference>
<dbReference type="SUPFAM" id="SSF53187">
    <property type="entry name" value="Zn-dependent exopeptidases"/>
    <property type="match status" value="1"/>
</dbReference>
<evidence type="ECO:0000313" key="12">
    <source>
        <dbReference type="EMBL" id="RKP09226.1"/>
    </source>
</evidence>
<gene>
    <name evidence="12" type="ORF">THASP1DRAFT_5631</name>
</gene>
<dbReference type="InterPro" id="IPR000834">
    <property type="entry name" value="Peptidase_M14"/>
</dbReference>
<evidence type="ECO:0000256" key="2">
    <source>
        <dbReference type="ARBA" id="ARBA00005988"/>
    </source>
</evidence>
<comment type="cofactor">
    <cofactor evidence="1">
        <name>Zn(2+)</name>
        <dbReference type="ChEBI" id="CHEBI:29105"/>
    </cofactor>
</comment>
<dbReference type="GO" id="GO:0004181">
    <property type="term" value="F:metallocarboxypeptidase activity"/>
    <property type="evidence" value="ECO:0007669"/>
    <property type="project" value="InterPro"/>
</dbReference>
<keyword evidence="3" id="KW-0121">Carboxypeptidase</keyword>
<evidence type="ECO:0000256" key="7">
    <source>
        <dbReference type="ARBA" id="ARBA00022801"/>
    </source>
</evidence>
<dbReference type="PRINTS" id="PR00765">
    <property type="entry name" value="CRBOXYPTASEA"/>
</dbReference>
<feature type="active site" description="Proton donor/acceptor" evidence="10">
    <location>
        <position position="338"/>
    </location>
</feature>
<dbReference type="STRING" id="78915.A0A4P9XSX5"/>
<sequence>LDLDVWKETSNQLHLRVDKAEKEALSRLSDVQLKTIVDDVQRLLDSEQRAPNARGLQAADWFAAYHTLDDIYSWFDQLAAQYADTVSKPTPIGQTTEKRSILQLRITAPGDASNRKRIWLEGLMHAREWISGTTIQYIADSLAQGYASGDARVKALLEKVVFVIVPVCNPDGYVYSWNNNRLWRKNREYTRNGRVYGVDLNRNWPDHWGGSGGSSSPSSETYRGPSAASSLEVKALIDAYVKEPNVVGAIDLHSYSQLVLRPYGWTTSSPPDEANLSRVGQQIASDIRSQSGKTYISQHSADLYLASGNVVDWWYGAAVDAKKKAGIPAPRPYAYCIELRPSDDDSQGFVLPPSEIIPTGQEIYAATLHFAEEAA</sequence>
<keyword evidence="8" id="KW-0862">Zinc</keyword>
<protein>
    <recommendedName>
        <fullName evidence="11">Peptidase M14 domain-containing protein</fullName>
    </recommendedName>
</protein>
<keyword evidence="9" id="KW-0482">Metalloprotease</keyword>
<evidence type="ECO:0000313" key="13">
    <source>
        <dbReference type="Proteomes" id="UP000271241"/>
    </source>
</evidence>
<feature type="non-terminal residue" evidence="12">
    <location>
        <position position="1"/>
    </location>
</feature>
<dbReference type="FunFam" id="3.40.630.10:FF:000084">
    <property type="entry name" value="Carboxypeptidase B2"/>
    <property type="match status" value="1"/>
</dbReference>
<dbReference type="CDD" id="cd03860">
    <property type="entry name" value="M14_CP_A-B_like"/>
    <property type="match status" value="1"/>
</dbReference>
<keyword evidence="6" id="KW-0732">Signal</keyword>
<dbReference type="Proteomes" id="UP000271241">
    <property type="component" value="Unassembled WGS sequence"/>
</dbReference>
<dbReference type="OrthoDB" id="3626597at2759"/>
<dbReference type="Pfam" id="PF00246">
    <property type="entry name" value="Peptidase_M14"/>
    <property type="match status" value="1"/>
</dbReference>
<dbReference type="GO" id="GO:0005615">
    <property type="term" value="C:extracellular space"/>
    <property type="evidence" value="ECO:0007669"/>
    <property type="project" value="TreeGrafter"/>
</dbReference>
<evidence type="ECO:0000256" key="4">
    <source>
        <dbReference type="ARBA" id="ARBA00022670"/>
    </source>
</evidence>
<dbReference type="PANTHER" id="PTHR11705:SF143">
    <property type="entry name" value="SLL0236 PROTEIN"/>
    <property type="match status" value="1"/>
</dbReference>
<dbReference type="Gene3D" id="3.40.630.10">
    <property type="entry name" value="Zn peptidases"/>
    <property type="match status" value="1"/>
</dbReference>
<keyword evidence="4" id="KW-0645">Protease</keyword>
<keyword evidence="7" id="KW-0378">Hydrolase</keyword>
<dbReference type="PROSITE" id="PS00132">
    <property type="entry name" value="CARBOXYPEPT_ZN_1"/>
    <property type="match status" value="1"/>
</dbReference>
<keyword evidence="5" id="KW-0479">Metal-binding</keyword>
<name>A0A4P9XSX5_9FUNG</name>
<evidence type="ECO:0000256" key="1">
    <source>
        <dbReference type="ARBA" id="ARBA00001947"/>
    </source>
</evidence>
<dbReference type="PANTHER" id="PTHR11705">
    <property type="entry name" value="PROTEASE FAMILY M14 CARBOXYPEPTIDASE A,B"/>
    <property type="match status" value="1"/>
</dbReference>